<dbReference type="GO" id="GO:0006351">
    <property type="term" value="P:DNA-templated transcription"/>
    <property type="evidence" value="ECO:0007669"/>
    <property type="project" value="TreeGrafter"/>
</dbReference>
<dbReference type="PANTHER" id="PTHR30537:SF72">
    <property type="entry name" value="LYSR FAMILY TRANSCRIPTIONAL REGULATOR"/>
    <property type="match status" value="1"/>
</dbReference>
<reference evidence="8 9" key="1">
    <citation type="submission" date="2020-07" db="EMBL/GenBank/DDBJ databases">
        <title>Exploring microbial biodiversity for novel pathways involved in the catabolism of aromatic compounds derived from lignin.</title>
        <authorList>
            <person name="Elkins J."/>
        </authorList>
    </citation>
    <scope>NUCLEOTIDE SEQUENCE [LARGE SCALE GENOMIC DNA]</scope>
    <source>
        <strain evidence="6 9">H2C3B</strain>
        <strain evidence="7 8">H2C3C</strain>
    </source>
</reference>
<dbReference type="Gene3D" id="3.40.190.290">
    <property type="match status" value="1"/>
</dbReference>
<protein>
    <submittedName>
        <fullName evidence="6">DNA-binding transcriptional LysR family regulator</fullName>
    </submittedName>
</protein>
<sequence>MKNLSQFLNFAAVARHGSFARAARELSLAPSSVAKSIARLEQELGVRLFHRTTRSVHLTEEGQTLFAKCSRLLDEIDALDLRSVSDAGEPAGTLCIGAPIGYGTQVVLPVLTALQRRYPALEFDLRLSDEQVNLVGEGLDAVIRFGALTDSSLIARQFDSQPLVLCASPAYLAAHPKIRAVADLAQHGVVAFRMPTTGRERPLEFVEKGNAVAIAPKSRFRISHGEALIGAAVQGAGLVQVPEFMARRHLDSGALDELLPQCRPAPLPVNVIVPGSRTRPVRVDALIDALMNGRPGASYNPLLRSDPHE</sequence>
<dbReference type="EMBL" id="JACCAU010000001">
    <property type="protein sequence ID" value="NYH13082.1"/>
    <property type="molecule type" value="Genomic_DNA"/>
</dbReference>
<dbReference type="Proteomes" id="UP000572540">
    <property type="component" value="Unassembled WGS sequence"/>
</dbReference>
<accession>A0A7Y9W341</accession>
<feature type="domain" description="HTH lysR-type" evidence="5">
    <location>
        <begin position="1"/>
        <end position="59"/>
    </location>
</feature>
<comment type="caution">
    <text evidence="6">The sequence shown here is derived from an EMBL/GenBank/DDBJ whole genome shotgun (WGS) entry which is preliminary data.</text>
</comment>
<dbReference type="SUPFAM" id="SSF53850">
    <property type="entry name" value="Periplasmic binding protein-like II"/>
    <property type="match status" value="1"/>
</dbReference>
<dbReference type="PROSITE" id="PS50931">
    <property type="entry name" value="HTH_LYSR"/>
    <property type="match status" value="1"/>
</dbReference>
<dbReference type="InterPro" id="IPR036388">
    <property type="entry name" value="WH-like_DNA-bd_sf"/>
</dbReference>
<dbReference type="Pfam" id="PF00126">
    <property type="entry name" value="HTH_1"/>
    <property type="match status" value="1"/>
</dbReference>
<dbReference type="InterPro" id="IPR000847">
    <property type="entry name" value="LysR_HTH_N"/>
</dbReference>
<dbReference type="Pfam" id="PF03466">
    <property type="entry name" value="LysR_substrate"/>
    <property type="match status" value="1"/>
</dbReference>
<proteinExistence type="inferred from homology"/>
<dbReference type="RefSeq" id="WP_179703661.1">
    <property type="nucleotide sequence ID" value="NZ_JACCAS010000001.1"/>
</dbReference>
<dbReference type="CDD" id="cd08422">
    <property type="entry name" value="PBP2_CrgA_like"/>
    <property type="match status" value="1"/>
</dbReference>
<evidence type="ECO:0000313" key="7">
    <source>
        <dbReference type="EMBL" id="NYH24390.1"/>
    </source>
</evidence>
<dbReference type="SUPFAM" id="SSF46785">
    <property type="entry name" value="Winged helix' DNA-binding domain"/>
    <property type="match status" value="1"/>
</dbReference>
<organism evidence="6 9">
    <name type="scientific">Paraburkholderia bryophila</name>
    <dbReference type="NCBI Taxonomy" id="420952"/>
    <lineage>
        <taxon>Bacteria</taxon>
        <taxon>Pseudomonadati</taxon>
        <taxon>Pseudomonadota</taxon>
        <taxon>Betaproteobacteria</taxon>
        <taxon>Burkholderiales</taxon>
        <taxon>Burkholderiaceae</taxon>
        <taxon>Paraburkholderia</taxon>
    </lineage>
</organism>
<keyword evidence="3 6" id="KW-0238">DNA-binding</keyword>
<keyword evidence="4" id="KW-0804">Transcription</keyword>
<dbReference type="InterPro" id="IPR058163">
    <property type="entry name" value="LysR-type_TF_proteobact-type"/>
</dbReference>
<evidence type="ECO:0000256" key="3">
    <source>
        <dbReference type="ARBA" id="ARBA00023125"/>
    </source>
</evidence>
<comment type="similarity">
    <text evidence="1">Belongs to the LysR transcriptional regulatory family.</text>
</comment>
<dbReference type="Proteomes" id="UP000540929">
    <property type="component" value="Unassembled WGS sequence"/>
</dbReference>
<evidence type="ECO:0000256" key="1">
    <source>
        <dbReference type="ARBA" id="ARBA00009437"/>
    </source>
</evidence>
<keyword evidence="8" id="KW-1185">Reference proteome</keyword>
<evidence type="ECO:0000259" key="5">
    <source>
        <dbReference type="PROSITE" id="PS50931"/>
    </source>
</evidence>
<dbReference type="PANTHER" id="PTHR30537">
    <property type="entry name" value="HTH-TYPE TRANSCRIPTIONAL REGULATOR"/>
    <property type="match status" value="1"/>
</dbReference>
<evidence type="ECO:0000256" key="2">
    <source>
        <dbReference type="ARBA" id="ARBA00023015"/>
    </source>
</evidence>
<dbReference type="FunFam" id="1.10.10.10:FF:000001">
    <property type="entry name" value="LysR family transcriptional regulator"/>
    <property type="match status" value="1"/>
</dbReference>
<keyword evidence="2" id="KW-0805">Transcription regulation</keyword>
<dbReference type="EMBL" id="JACCAS010000001">
    <property type="protein sequence ID" value="NYH24390.1"/>
    <property type="molecule type" value="Genomic_DNA"/>
</dbReference>
<dbReference type="InterPro" id="IPR036390">
    <property type="entry name" value="WH_DNA-bd_sf"/>
</dbReference>
<evidence type="ECO:0000256" key="4">
    <source>
        <dbReference type="ARBA" id="ARBA00023163"/>
    </source>
</evidence>
<dbReference type="AlphaFoldDB" id="A0A7Y9W341"/>
<evidence type="ECO:0000313" key="9">
    <source>
        <dbReference type="Proteomes" id="UP000572540"/>
    </source>
</evidence>
<evidence type="ECO:0000313" key="6">
    <source>
        <dbReference type="EMBL" id="NYH13082.1"/>
    </source>
</evidence>
<name>A0A7Y9W341_9BURK</name>
<dbReference type="GO" id="GO:0003700">
    <property type="term" value="F:DNA-binding transcription factor activity"/>
    <property type="evidence" value="ECO:0007669"/>
    <property type="project" value="InterPro"/>
</dbReference>
<gene>
    <name evidence="7" type="ORF">GGD40_003869</name>
    <name evidence="6" type="ORF">GGD41_000310</name>
</gene>
<evidence type="ECO:0000313" key="8">
    <source>
        <dbReference type="Proteomes" id="UP000540929"/>
    </source>
</evidence>
<dbReference type="Gene3D" id="1.10.10.10">
    <property type="entry name" value="Winged helix-like DNA-binding domain superfamily/Winged helix DNA-binding domain"/>
    <property type="match status" value="1"/>
</dbReference>
<dbReference type="InterPro" id="IPR005119">
    <property type="entry name" value="LysR_subst-bd"/>
</dbReference>
<dbReference type="GO" id="GO:0043565">
    <property type="term" value="F:sequence-specific DNA binding"/>
    <property type="evidence" value="ECO:0007669"/>
    <property type="project" value="TreeGrafter"/>
</dbReference>
<dbReference type="PRINTS" id="PR00039">
    <property type="entry name" value="HTHLYSR"/>
</dbReference>